<sequence>MCLFHGRDVPARRRERSSQGTRSIGEWGYEARNRTPIITLGGYEEAIRDEVFSINEGLASRFPEMITFAPMSSSQLTTILETKRRQSGIVIKGQMNREDIENAISAVPLETKIQPVQLTIGDVHVADGIILLDPYPDTADQETSVVEVSLTEIAQTAEADTFAHEYVSTWSKDGDRFLKDCRRTNNTVVDRIIVTGAAMGLVMEKDRSLLTEYGGHIYDRKQWVNSLLRKVNVVKRKGRKVVRKIPDEKTRDSFY</sequence>
<gene>
    <name evidence="2" type="primary">Hypp9619</name>
    <name evidence="2" type="ORF">BLAG_LOCUS26209</name>
</gene>
<proteinExistence type="predicted"/>
<accession>A0A8S4MPH5</accession>
<feature type="region of interest" description="Disordered" evidence="1">
    <location>
        <begin position="1"/>
        <end position="21"/>
    </location>
</feature>
<evidence type="ECO:0000313" key="2">
    <source>
        <dbReference type="EMBL" id="CAH1277421.1"/>
    </source>
</evidence>
<organism evidence="2 3">
    <name type="scientific">Branchiostoma lanceolatum</name>
    <name type="common">Common lancelet</name>
    <name type="synonym">Amphioxus lanceolatum</name>
    <dbReference type="NCBI Taxonomy" id="7740"/>
    <lineage>
        <taxon>Eukaryota</taxon>
        <taxon>Metazoa</taxon>
        <taxon>Chordata</taxon>
        <taxon>Cephalochordata</taxon>
        <taxon>Leptocardii</taxon>
        <taxon>Amphioxiformes</taxon>
        <taxon>Branchiostomatidae</taxon>
        <taxon>Branchiostoma</taxon>
    </lineage>
</organism>
<dbReference type="AlphaFoldDB" id="A0A8S4MPH5"/>
<keyword evidence="3" id="KW-1185">Reference proteome</keyword>
<evidence type="ECO:0000256" key="1">
    <source>
        <dbReference type="SAM" id="MobiDB-lite"/>
    </source>
</evidence>
<protein>
    <submittedName>
        <fullName evidence="2">Hypp9619 protein</fullName>
    </submittedName>
</protein>
<name>A0A8S4MPH5_BRALA</name>
<reference evidence="2" key="1">
    <citation type="submission" date="2022-01" db="EMBL/GenBank/DDBJ databases">
        <authorList>
            <person name="Braso-Vives M."/>
        </authorList>
    </citation>
    <scope>NUCLEOTIDE SEQUENCE</scope>
</reference>
<dbReference type="EMBL" id="CAKMNS010000306">
    <property type="protein sequence ID" value="CAH1277421.1"/>
    <property type="molecule type" value="Genomic_DNA"/>
</dbReference>
<evidence type="ECO:0000313" key="3">
    <source>
        <dbReference type="Proteomes" id="UP000838412"/>
    </source>
</evidence>
<dbReference type="Proteomes" id="UP000838412">
    <property type="component" value="Unassembled WGS sequence"/>
</dbReference>
<comment type="caution">
    <text evidence="2">The sequence shown here is derived from an EMBL/GenBank/DDBJ whole genome shotgun (WGS) entry which is preliminary data.</text>
</comment>
<feature type="compositionally biased region" description="Basic and acidic residues" evidence="1">
    <location>
        <begin position="1"/>
        <end position="12"/>
    </location>
</feature>